<evidence type="ECO:0000259" key="1">
    <source>
        <dbReference type="Pfam" id="PF13588"/>
    </source>
</evidence>
<protein>
    <submittedName>
        <fullName evidence="2">Type I restriction enzyme HsdR N-terminal domain-containing protein</fullName>
    </submittedName>
</protein>
<dbReference type="Pfam" id="PF13588">
    <property type="entry name" value="HSDR_N_2"/>
    <property type="match status" value="1"/>
</dbReference>
<gene>
    <name evidence="2" type="ORF">OKC24_14220</name>
</gene>
<organism evidence="2 3">
    <name type="scientific">Acinetobacter entericus</name>
    <dbReference type="NCBI Taxonomy" id="2989714"/>
    <lineage>
        <taxon>Bacteria</taxon>
        <taxon>Pseudomonadati</taxon>
        <taxon>Pseudomonadota</taxon>
        <taxon>Gammaproteobacteria</taxon>
        <taxon>Moraxellales</taxon>
        <taxon>Moraxellaceae</taxon>
        <taxon>Acinetobacter</taxon>
    </lineage>
</organism>
<comment type="caution">
    <text evidence="2">The sequence shown here is derived from an EMBL/GenBank/DDBJ whole genome shotgun (WGS) entry which is preliminary data.</text>
</comment>
<sequence length="281" mass="32001">MEKNDAFLSNLLTIYKKLKLSDANEAETRKKLIDVVIENVLGWTTDDISYEERVSEDGKTTYADYIIRTADVSILIEAKRLGSTFYTVPEKKKVKLSTFSEDDLTGKAIKQAREYCRKKSIPFAAVTNGSQWIIFPAVRTDSVSFSDSTALVFDSIERILGEESGHFRGLLSRDGVIEGNLALELIGRKTDQFDERRLNKFFKGISIKKENPIYPLIEGAVVSAFSDSIVDNDNSILEKCYVKNADRKKFDNRIEMHLQKREPLFNSQRLCCIKALKIEFP</sequence>
<reference evidence="2 3" key="1">
    <citation type="submission" date="2022-11" db="EMBL/GenBank/DDBJ databases">
        <title>Acinetobacter entericus sp. nov., isolated from the gut of the plastic-eating larvae of the Coleoptera insect Zophobas atratus.</title>
        <authorList>
            <person name="Dong X."/>
            <person name="Yang Y."/>
        </authorList>
    </citation>
    <scope>NUCLEOTIDE SEQUENCE [LARGE SCALE GENOMIC DNA]</scope>
    <source>
        <strain evidence="2 3">BIT-DXN8</strain>
    </source>
</reference>
<dbReference type="RefSeq" id="WP_265465752.1">
    <property type="nucleotide sequence ID" value="NZ_JAPEQW010000020.1"/>
</dbReference>
<dbReference type="InterPro" id="IPR029464">
    <property type="entry name" value="HSDR_N"/>
</dbReference>
<dbReference type="EMBL" id="JAPEQW010000020">
    <property type="protein sequence ID" value="MCW8040293.1"/>
    <property type="molecule type" value="Genomic_DNA"/>
</dbReference>
<evidence type="ECO:0000313" key="2">
    <source>
        <dbReference type="EMBL" id="MCW8040293.1"/>
    </source>
</evidence>
<accession>A0ABT3NL65</accession>
<keyword evidence="3" id="KW-1185">Reference proteome</keyword>
<evidence type="ECO:0000313" key="3">
    <source>
        <dbReference type="Proteomes" id="UP001209682"/>
    </source>
</evidence>
<proteinExistence type="predicted"/>
<feature type="domain" description="Type I restriction enzyme R protein N-terminal" evidence="1">
    <location>
        <begin position="25"/>
        <end position="137"/>
    </location>
</feature>
<name>A0ABT3NL65_9GAMM</name>
<dbReference type="Proteomes" id="UP001209682">
    <property type="component" value="Unassembled WGS sequence"/>
</dbReference>